<dbReference type="InterPro" id="IPR051325">
    <property type="entry name" value="Nudix_hydrolase_domain"/>
</dbReference>
<keyword evidence="1" id="KW-0378">Hydrolase</keyword>
<dbReference type="InterPro" id="IPR020084">
    <property type="entry name" value="NUDIX_hydrolase_CS"/>
</dbReference>
<dbReference type="PROSITE" id="PS00893">
    <property type="entry name" value="NUDIX_BOX"/>
    <property type="match status" value="1"/>
</dbReference>
<evidence type="ECO:0000259" key="2">
    <source>
        <dbReference type="PROSITE" id="PS51462"/>
    </source>
</evidence>
<dbReference type="EMBL" id="JANBTX010000020">
    <property type="protein sequence ID" value="KAJ2689749.1"/>
    <property type="molecule type" value="Genomic_DNA"/>
</dbReference>
<sequence>MFYDADKVMFSAGAVVFDQAGQKVLTVVDRRGAKPTVYFPKGRIEAGEAQVDAARREVEEETGVVCRLWPKMMGMEVRDSPAIGKTKVIYWYAASLVSIGVQRLEGHEMFTASWVSIDEAPHVLSFEQDKQLLGICRAYIEQEGYDHQAGPQPSSEI</sequence>
<name>A0A9W8L5M5_9FUNG</name>
<proteinExistence type="predicted"/>
<dbReference type="GO" id="GO:0006167">
    <property type="term" value="P:AMP biosynthetic process"/>
    <property type="evidence" value="ECO:0007669"/>
    <property type="project" value="TreeGrafter"/>
</dbReference>
<dbReference type="Proteomes" id="UP001151516">
    <property type="component" value="Unassembled WGS sequence"/>
</dbReference>
<dbReference type="AlphaFoldDB" id="A0A9W8L5M5"/>
<dbReference type="PROSITE" id="PS51462">
    <property type="entry name" value="NUDIX"/>
    <property type="match status" value="1"/>
</dbReference>
<reference evidence="3" key="1">
    <citation type="submission" date="2022-07" db="EMBL/GenBank/DDBJ databases">
        <title>Phylogenomic reconstructions and comparative analyses of Kickxellomycotina fungi.</title>
        <authorList>
            <person name="Reynolds N.K."/>
            <person name="Stajich J.E."/>
            <person name="Barry K."/>
            <person name="Grigoriev I.V."/>
            <person name="Crous P."/>
            <person name="Smith M.E."/>
        </authorList>
    </citation>
    <scope>NUCLEOTIDE SEQUENCE</scope>
    <source>
        <strain evidence="3">CBS 109367</strain>
    </source>
</reference>
<dbReference type="InterPro" id="IPR015797">
    <property type="entry name" value="NUDIX_hydrolase-like_dom_sf"/>
</dbReference>
<accession>A0A9W8L5M5</accession>
<dbReference type="Gene3D" id="3.90.79.10">
    <property type="entry name" value="Nucleoside Triphosphate Pyrophosphohydrolase"/>
    <property type="match status" value="1"/>
</dbReference>
<dbReference type="GO" id="GO:0004081">
    <property type="term" value="F:bis(5'-nucleosyl)-tetraphosphatase (asymmetrical) activity"/>
    <property type="evidence" value="ECO:0007669"/>
    <property type="project" value="TreeGrafter"/>
</dbReference>
<feature type="domain" description="Nudix hydrolase" evidence="2">
    <location>
        <begin position="7"/>
        <end position="136"/>
    </location>
</feature>
<dbReference type="PANTHER" id="PTHR21340">
    <property type="entry name" value="DIADENOSINE 5,5-P1,P4-TETRAPHOSPHATE PYROPHOSPHOHYDROLASE MUTT"/>
    <property type="match status" value="1"/>
</dbReference>
<dbReference type="PANTHER" id="PTHR21340:SF0">
    <property type="entry name" value="BIS(5'-NUCLEOSYL)-TETRAPHOSPHATASE [ASYMMETRICAL]"/>
    <property type="match status" value="1"/>
</dbReference>
<dbReference type="Pfam" id="PF00293">
    <property type="entry name" value="NUDIX"/>
    <property type="match status" value="1"/>
</dbReference>
<dbReference type="InterPro" id="IPR000086">
    <property type="entry name" value="NUDIX_hydrolase_dom"/>
</dbReference>
<evidence type="ECO:0000256" key="1">
    <source>
        <dbReference type="ARBA" id="ARBA00022801"/>
    </source>
</evidence>
<evidence type="ECO:0000313" key="3">
    <source>
        <dbReference type="EMBL" id="KAJ2689749.1"/>
    </source>
</evidence>
<dbReference type="GO" id="GO:0006754">
    <property type="term" value="P:ATP biosynthetic process"/>
    <property type="evidence" value="ECO:0007669"/>
    <property type="project" value="TreeGrafter"/>
</dbReference>
<gene>
    <name evidence="3" type="ORF">IWW39_001215</name>
</gene>
<comment type="caution">
    <text evidence="3">The sequence shown here is derived from an EMBL/GenBank/DDBJ whole genome shotgun (WGS) entry which is preliminary data.</text>
</comment>
<protein>
    <recommendedName>
        <fullName evidence="2">Nudix hydrolase domain-containing protein</fullName>
    </recommendedName>
</protein>
<dbReference type="SUPFAM" id="SSF55811">
    <property type="entry name" value="Nudix"/>
    <property type="match status" value="1"/>
</dbReference>
<dbReference type="OrthoDB" id="10259236at2759"/>
<organism evidence="3 4">
    <name type="scientific">Coemansia spiralis</name>
    <dbReference type="NCBI Taxonomy" id="417178"/>
    <lineage>
        <taxon>Eukaryota</taxon>
        <taxon>Fungi</taxon>
        <taxon>Fungi incertae sedis</taxon>
        <taxon>Zoopagomycota</taxon>
        <taxon>Kickxellomycotina</taxon>
        <taxon>Kickxellomycetes</taxon>
        <taxon>Kickxellales</taxon>
        <taxon>Kickxellaceae</taxon>
        <taxon>Coemansia</taxon>
    </lineage>
</organism>
<keyword evidence="4" id="KW-1185">Reference proteome</keyword>
<evidence type="ECO:0000313" key="4">
    <source>
        <dbReference type="Proteomes" id="UP001151516"/>
    </source>
</evidence>